<dbReference type="PANTHER" id="PTHR45947">
    <property type="entry name" value="SULFOQUINOVOSYL TRANSFERASE SQD2"/>
    <property type="match status" value="1"/>
</dbReference>
<feature type="domain" description="Glycosyltransferase subfamily 4-like N-terminal" evidence="2">
    <location>
        <begin position="54"/>
        <end position="225"/>
    </location>
</feature>
<name>A0ABU0DNH0_9HYPH</name>
<accession>A0ABU0DNH0</accession>
<evidence type="ECO:0000259" key="2">
    <source>
        <dbReference type="Pfam" id="PF13439"/>
    </source>
</evidence>
<dbReference type="Pfam" id="PF13439">
    <property type="entry name" value="Glyco_transf_4"/>
    <property type="match status" value="1"/>
</dbReference>
<sequence>MPVAACCRRRCNGGRTILRARLIDGRHFLLPMPDERRSLMKVALVHYWLVGMRGGEKVLESFCRLYPQADIFTLVAEPANLSETIRRHSITTSFLQKIGGRRHYQKMLPLMPYALESLDLTDYDLVISSEAGPAKGVVTRPDSLHVCYCHSPIRYIWDLESQYRAASGPITRLAMSLFGPGLRQWDVTTAARVDAFIANSEYVARRIEKFYRRESTVINPPVELGRFAPSDTLDEAYLCAGQITPYKKIELAIEAFNRMGRRLDIIGDGAGEALKRLAGPTIRFLGPVSDTQMEWHLARCRALVFPGVEDFGIVPLEAMASGRPVLAFCRGGARETVVDGKTGLLFHEQTADAIIDAVQRFEAGAVDGTAEDYRSHVSRFGRELFESRIKAFIDERLARAGRWGRDGAGREDGSSEAI</sequence>
<proteinExistence type="predicted"/>
<dbReference type="SUPFAM" id="SSF53756">
    <property type="entry name" value="UDP-Glycosyltransferase/glycogen phosphorylase"/>
    <property type="match status" value="1"/>
</dbReference>
<evidence type="ECO:0000313" key="4">
    <source>
        <dbReference type="Proteomes" id="UP001238467"/>
    </source>
</evidence>
<keyword evidence="4" id="KW-1185">Reference proteome</keyword>
<protein>
    <submittedName>
        <fullName evidence="3">Glycosyltransferase involved in cell wall biosynthesis</fullName>
    </submittedName>
</protein>
<organism evidence="3 4">
    <name type="scientific">Ancylobacter vacuolatus</name>
    <dbReference type="NCBI Taxonomy" id="223389"/>
    <lineage>
        <taxon>Bacteria</taxon>
        <taxon>Pseudomonadati</taxon>
        <taxon>Pseudomonadota</taxon>
        <taxon>Alphaproteobacteria</taxon>
        <taxon>Hyphomicrobiales</taxon>
        <taxon>Xanthobacteraceae</taxon>
        <taxon>Ancylobacter</taxon>
    </lineage>
</organism>
<dbReference type="InterPro" id="IPR001296">
    <property type="entry name" value="Glyco_trans_1"/>
</dbReference>
<dbReference type="Pfam" id="PF00534">
    <property type="entry name" value="Glycos_transf_1"/>
    <property type="match status" value="1"/>
</dbReference>
<feature type="domain" description="Glycosyl transferase family 1" evidence="1">
    <location>
        <begin position="235"/>
        <end position="363"/>
    </location>
</feature>
<dbReference type="InterPro" id="IPR028098">
    <property type="entry name" value="Glyco_trans_4-like_N"/>
</dbReference>
<dbReference type="Gene3D" id="3.40.50.2000">
    <property type="entry name" value="Glycogen Phosphorylase B"/>
    <property type="match status" value="2"/>
</dbReference>
<dbReference type="RefSeq" id="WP_307064166.1">
    <property type="nucleotide sequence ID" value="NZ_JAUSUH010000014.1"/>
</dbReference>
<gene>
    <name evidence="3" type="ORF">J2S76_004458</name>
</gene>
<evidence type="ECO:0000259" key="1">
    <source>
        <dbReference type="Pfam" id="PF00534"/>
    </source>
</evidence>
<evidence type="ECO:0000313" key="3">
    <source>
        <dbReference type="EMBL" id="MDQ0350002.1"/>
    </source>
</evidence>
<dbReference type="PANTHER" id="PTHR45947:SF3">
    <property type="entry name" value="SULFOQUINOVOSYL TRANSFERASE SQD2"/>
    <property type="match status" value="1"/>
</dbReference>
<reference evidence="3 4" key="1">
    <citation type="submission" date="2023-07" db="EMBL/GenBank/DDBJ databases">
        <title>Genomic Encyclopedia of Type Strains, Phase IV (KMG-IV): sequencing the most valuable type-strain genomes for metagenomic binning, comparative biology and taxonomic classification.</title>
        <authorList>
            <person name="Goeker M."/>
        </authorList>
    </citation>
    <scope>NUCLEOTIDE SEQUENCE [LARGE SCALE GENOMIC DNA]</scope>
    <source>
        <strain evidence="3 4">DSM 1277</strain>
    </source>
</reference>
<comment type="caution">
    <text evidence="3">The sequence shown here is derived from an EMBL/GenBank/DDBJ whole genome shotgun (WGS) entry which is preliminary data.</text>
</comment>
<dbReference type="InterPro" id="IPR050194">
    <property type="entry name" value="Glycosyltransferase_grp1"/>
</dbReference>
<dbReference type="EMBL" id="JAUSUH010000014">
    <property type="protein sequence ID" value="MDQ0350002.1"/>
    <property type="molecule type" value="Genomic_DNA"/>
</dbReference>
<dbReference type="Proteomes" id="UP001238467">
    <property type="component" value="Unassembled WGS sequence"/>
</dbReference>